<protein>
    <recommendedName>
        <fullName evidence="8">DNA 3'-5' helicase</fullName>
        <ecNumber evidence="8">5.6.2.4</ecNumber>
    </recommendedName>
</protein>
<reference evidence="13 14" key="1">
    <citation type="journal article" date="2012" name="J. Bacteriol.">
        <title>Draft Genome Sequence of the Soil Bacterium Burkholderia terrae Strain BS001, Which Interacts with Fungal Surface Structures.</title>
        <authorList>
            <person name="Nazir R."/>
            <person name="Hansen M.A."/>
            <person name="Sorensen S."/>
            <person name="van Elsas J.D."/>
        </authorList>
    </citation>
    <scope>NUCLEOTIDE SEQUENCE [LARGE SCALE GENOMIC DNA]</scope>
    <source>
        <strain evidence="13 14">BS001</strain>
    </source>
</reference>
<dbReference type="GO" id="GO:0004386">
    <property type="term" value="F:helicase activity"/>
    <property type="evidence" value="ECO:0007669"/>
    <property type="project" value="UniProtKB-KW"/>
</dbReference>
<dbReference type="SUPFAM" id="SSF52540">
    <property type="entry name" value="P-loop containing nucleoside triphosphate hydrolases"/>
    <property type="match status" value="1"/>
</dbReference>
<dbReference type="EMBL" id="AKAU01000284">
    <property type="protein sequence ID" value="EIM94076.1"/>
    <property type="molecule type" value="Genomic_DNA"/>
</dbReference>
<evidence type="ECO:0000256" key="6">
    <source>
        <dbReference type="ARBA" id="ARBA00023235"/>
    </source>
</evidence>
<proteinExistence type="inferred from homology"/>
<comment type="catalytic activity">
    <reaction evidence="7">
        <text>Couples ATP hydrolysis with the unwinding of duplex DNA by translocating in the 3'-5' direction.</text>
        <dbReference type="EC" id="5.6.2.4"/>
    </reaction>
</comment>
<dbReference type="InterPro" id="IPR000212">
    <property type="entry name" value="DNA_helicase_UvrD/REP"/>
</dbReference>
<evidence type="ECO:0000256" key="8">
    <source>
        <dbReference type="ARBA" id="ARBA00034808"/>
    </source>
</evidence>
<comment type="caution">
    <text evidence="13">The sequence shown here is derived from an EMBL/GenBank/DDBJ whole genome shotgun (WGS) entry which is preliminary data.</text>
</comment>
<dbReference type="PANTHER" id="PTHR11070">
    <property type="entry name" value="UVRD / RECB / PCRA DNA HELICASE FAMILY MEMBER"/>
    <property type="match status" value="1"/>
</dbReference>
<feature type="domain" description="UvrD-like helicase C-terminal" evidence="12">
    <location>
        <begin position="385"/>
        <end position="665"/>
    </location>
</feature>
<keyword evidence="14" id="KW-1185">Reference proteome</keyword>
<evidence type="ECO:0000256" key="9">
    <source>
        <dbReference type="ARBA" id="ARBA00048988"/>
    </source>
</evidence>
<dbReference type="CDD" id="cd18807">
    <property type="entry name" value="SF1_C_UvrD"/>
    <property type="match status" value="1"/>
</dbReference>
<dbReference type="Gene3D" id="1.10.10.160">
    <property type="match status" value="1"/>
</dbReference>
<evidence type="ECO:0000313" key="14">
    <source>
        <dbReference type="Proteomes" id="UP000004980"/>
    </source>
</evidence>
<name>A0ABP2P8U2_9BURK</name>
<dbReference type="InterPro" id="IPR027417">
    <property type="entry name" value="P-loop_NTPase"/>
</dbReference>
<gene>
    <name evidence="13" type="ORF">WQE_45598</name>
</gene>
<dbReference type="EC" id="5.6.2.4" evidence="8"/>
<keyword evidence="4 10" id="KW-0347">Helicase</keyword>
<evidence type="ECO:0000256" key="7">
    <source>
        <dbReference type="ARBA" id="ARBA00034617"/>
    </source>
</evidence>
<dbReference type="Gene3D" id="3.40.50.300">
    <property type="entry name" value="P-loop containing nucleotide triphosphate hydrolases"/>
    <property type="match status" value="2"/>
</dbReference>
<dbReference type="Pfam" id="PF00580">
    <property type="entry name" value="UvrD-helicase"/>
    <property type="match status" value="1"/>
</dbReference>
<feature type="binding site" evidence="10">
    <location>
        <begin position="113"/>
        <end position="120"/>
    </location>
    <ligand>
        <name>ATP</name>
        <dbReference type="ChEBI" id="CHEBI:30616"/>
    </ligand>
</feature>
<keyword evidence="3 10" id="KW-0378">Hydrolase</keyword>
<dbReference type="Gene3D" id="1.10.486.10">
    <property type="entry name" value="PCRA, domain 4"/>
    <property type="match status" value="1"/>
</dbReference>
<evidence type="ECO:0000256" key="5">
    <source>
        <dbReference type="ARBA" id="ARBA00022840"/>
    </source>
</evidence>
<evidence type="ECO:0000259" key="11">
    <source>
        <dbReference type="PROSITE" id="PS51198"/>
    </source>
</evidence>
<accession>A0ABP2P8U2</accession>
<dbReference type="CDD" id="cd17932">
    <property type="entry name" value="DEXQc_UvrD"/>
    <property type="match status" value="1"/>
</dbReference>
<keyword evidence="6" id="KW-0413">Isomerase</keyword>
<evidence type="ECO:0000256" key="1">
    <source>
        <dbReference type="ARBA" id="ARBA00009922"/>
    </source>
</evidence>
<dbReference type="Proteomes" id="UP000004980">
    <property type="component" value="Unassembled WGS sequence"/>
</dbReference>
<comment type="similarity">
    <text evidence="1">Belongs to the helicase family. UvrD subfamily.</text>
</comment>
<keyword evidence="5 10" id="KW-0067">ATP-binding</keyword>
<dbReference type="PROSITE" id="PS51198">
    <property type="entry name" value="UVRD_HELICASE_ATP_BIND"/>
    <property type="match status" value="1"/>
</dbReference>
<dbReference type="InterPro" id="IPR013986">
    <property type="entry name" value="DExx_box_DNA_helicase_dom_sf"/>
</dbReference>
<dbReference type="InterPro" id="IPR014017">
    <property type="entry name" value="DNA_helicase_UvrD-like_C"/>
</dbReference>
<evidence type="ECO:0000256" key="4">
    <source>
        <dbReference type="ARBA" id="ARBA00022806"/>
    </source>
</evidence>
<evidence type="ECO:0000256" key="2">
    <source>
        <dbReference type="ARBA" id="ARBA00022741"/>
    </source>
</evidence>
<evidence type="ECO:0000313" key="13">
    <source>
        <dbReference type="EMBL" id="EIM94076.1"/>
    </source>
</evidence>
<keyword evidence="2 10" id="KW-0547">Nucleotide-binding</keyword>
<organism evidence="13 14">
    <name type="scientific">Paraburkholderia hospita</name>
    <dbReference type="NCBI Taxonomy" id="169430"/>
    <lineage>
        <taxon>Bacteria</taxon>
        <taxon>Pseudomonadati</taxon>
        <taxon>Pseudomonadota</taxon>
        <taxon>Betaproteobacteria</taxon>
        <taxon>Burkholderiales</taxon>
        <taxon>Burkholderiaceae</taxon>
        <taxon>Paraburkholderia</taxon>
    </lineage>
</organism>
<evidence type="ECO:0000256" key="10">
    <source>
        <dbReference type="PROSITE-ProRule" id="PRU00560"/>
    </source>
</evidence>
<evidence type="ECO:0000256" key="3">
    <source>
        <dbReference type="ARBA" id="ARBA00022801"/>
    </source>
</evidence>
<comment type="catalytic activity">
    <reaction evidence="9">
        <text>ATP + H2O = ADP + phosphate + H(+)</text>
        <dbReference type="Rhea" id="RHEA:13065"/>
        <dbReference type="ChEBI" id="CHEBI:15377"/>
        <dbReference type="ChEBI" id="CHEBI:15378"/>
        <dbReference type="ChEBI" id="CHEBI:30616"/>
        <dbReference type="ChEBI" id="CHEBI:43474"/>
        <dbReference type="ChEBI" id="CHEBI:456216"/>
        <dbReference type="EC" id="5.6.2.4"/>
    </reaction>
</comment>
<dbReference type="PROSITE" id="PS51217">
    <property type="entry name" value="UVRD_HELICASE_CTER"/>
    <property type="match status" value="1"/>
</dbReference>
<sequence length="786" mass="85533">MLHVLGGGFTPPGEARPRAGLFVCGERTKNGALVVAGCMDIQYASPSLSDPPIVLSVADSPSSSSSAATDSPAAAATAATADWLAKLNDAQREAVEYGTDDIAHPSGALLVIAGAGSGKTNTLAHRVANLVVKGVDPRRILLLTFSRRAALEMTRRVTRIAGAALGTRAALAQGLTWSGTFHGIGARLLREYADLIGLAPTFTINDREDSADLMNLVRHELGLSAKEKRFPSKSACFAIYSRVVNTGASLADVLNSAFPWCREWEADLRMLFAAYVGAKQKQSVLDYDDLLLYWSHMAAEPAIAADLSGRFDHVLVDEYQDTNRLQASILLALKPDGRGLTVVGDDAQSIYSFRGATVRNILDFPWHFDPPAKQVTLERNYRSTQPILEASNAVIGLASERYTKNLWTDKASAQRPHLVTVADDADQARYIVEQVLAAREAGMKLKAQAVLFRAAHHSAALEIELTRRNIPFVKFGGLKFLDSVHVKDVLAVLRWAENPRDRVAGFRVVQLLPGVGPATAARVLDDIAARADALQSGGAPDAAHAVAGCTANALAAFAPPARALEDWHPFVAMMASACGRQTPWPAEFEMVRRWYEPHLERNHEDASIRQADLAQMESIAGTYASRERFLTELTLDPPDATSDESGVPLIDEDYLILSTIHSAKGQEWRNVFVLNGVDGCIPSDLGTGSEEEIDEERRLLYVAMTRAKEDLHIVMPQRFYVHNQTHLADRHVWASRTRFIPAHLLPLFDSHAWPPAPVVSAPTRAGLAAAAQAKIEIAAKLRKMWD</sequence>
<dbReference type="PANTHER" id="PTHR11070:SF3">
    <property type="entry name" value="DNA 3'-5' HELICASE"/>
    <property type="match status" value="1"/>
</dbReference>
<dbReference type="InterPro" id="IPR014016">
    <property type="entry name" value="UvrD-like_ATP-bd"/>
</dbReference>
<feature type="domain" description="UvrD-like helicase ATP-binding" evidence="11">
    <location>
        <begin position="92"/>
        <end position="384"/>
    </location>
</feature>
<evidence type="ECO:0000259" key="12">
    <source>
        <dbReference type="PROSITE" id="PS51217"/>
    </source>
</evidence>
<dbReference type="Pfam" id="PF13361">
    <property type="entry name" value="UvrD_C"/>
    <property type="match status" value="2"/>
</dbReference>